<feature type="domain" description="Flagellar protein FlgJ N-terminal" evidence="1">
    <location>
        <begin position="63"/>
        <end position="103"/>
    </location>
</feature>
<gene>
    <name evidence="2" type="ORF">H8704_02235</name>
</gene>
<dbReference type="Proteomes" id="UP000606193">
    <property type="component" value="Unassembled WGS sequence"/>
</dbReference>
<sequence length="112" mass="12467">MSSVLDVSSLYDSYSSQLSNVAAGSASDKISGVSKDSSDEELMEACKSFETYFVQKMIEEAKKTTENEDEQGEYTKMFADMRNEQLASSITESGQIGLAQQLYDNLKQQYNL</sequence>
<dbReference type="EMBL" id="JACRSX010000002">
    <property type="protein sequence ID" value="MBC8561461.1"/>
    <property type="molecule type" value="Genomic_DNA"/>
</dbReference>
<dbReference type="InterPro" id="IPR019301">
    <property type="entry name" value="Flagellar_prot_FlgJ_N"/>
</dbReference>
<dbReference type="Pfam" id="PF10135">
    <property type="entry name" value="Rod-binding"/>
    <property type="match status" value="1"/>
</dbReference>
<evidence type="ECO:0000313" key="3">
    <source>
        <dbReference type="Proteomes" id="UP000606193"/>
    </source>
</evidence>
<evidence type="ECO:0000313" key="2">
    <source>
        <dbReference type="EMBL" id="MBC8561461.1"/>
    </source>
</evidence>
<accession>A0ABR7MYM4</accession>
<protein>
    <submittedName>
        <fullName evidence="2">Rod-binding protein</fullName>
    </submittedName>
</protein>
<proteinExistence type="predicted"/>
<keyword evidence="3" id="KW-1185">Reference proteome</keyword>
<reference evidence="2 3" key="1">
    <citation type="submission" date="2020-08" db="EMBL/GenBank/DDBJ databases">
        <title>Genome public.</title>
        <authorList>
            <person name="Liu C."/>
            <person name="Sun Q."/>
        </authorList>
    </citation>
    <scope>NUCLEOTIDE SEQUENCE [LARGE SCALE GENOMIC DNA]</scope>
    <source>
        <strain evidence="2 3">NSJ-37</strain>
    </source>
</reference>
<evidence type="ECO:0000259" key="1">
    <source>
        <dbReference type="Pfam" id="PF10135"/>
    </source>
</evidence>
<dbReference type="RefSeq" id="WP_118678659.1">
    <property type="nucleotide sequence ID" value="NZ_JACRSX010000002.1"/>
</dbReference>
<organism evidence="2 3">
    <name type="scientific">Jutongia huaianensis</name>
    <dbReference type="NCBI Taxonomy" id="2763668"/>
    <lineage>
        <taxon>Bacteria</taxon>
        <taxon>Bacillati</taxon>
        <taxon>Bacillota</taxon>
        <taxon>Clostridia</taxon>
        <taxon>Lachnospirales</taxon>
        <taxon>Lachnospiraceae</taxon>
        <taxon>Jutongia</taxon>
    </lineage>
</organism>
<comment type="caution">
    <text evidence="2">The sequence shown here is derived from an EMBL/GenBank/DDBJ whole genome shotgun (WGS) entry which is preliminary data.</text>
</comment>
<name>A0ABR7MYM4_9FIRM</name>